<comment type="subcellular location">
    <subcellularLocation>
        <location evidence="1">Cytoplasm</location>
    </subcellularLocation>
</comment>
<accession>A0A1F6CAB4</accession>
<dbReference type="Pfam" id="PF13860">
    <property type="entry name" value="FlgD_ig"/>
    <property type="match status" value="1"/>
</dbReference>
<evidence type="ECO:0000259" key="6">
    <source>
        <dbReference type="Pfam" id="PF00759"/>
    </source>
</evidence>
<dbReference type="SUPFAM" id="SSF49265">
    <property type="entry name" value="Fibronectin type III"/>
    <property type="match status" value="1"/>
</dbReference>
<dbReference type="InterPro" id="IPR025965">
    <property type="entry name" value="FlgD/Vpr_Ig-like"/>
</dbReference>
<keyword evidence="3" id="KW-0119">Carbohydrate metabolism</keyword>
<dbReference type="Pfam" id="PF15780">
    <property type="entry name" value="ASH"/>
    <property type="match status" value="1"/>
</dbReference>
<feature type="region of interest" description="Disordered" evidence="5">
    <location>
        <begin position="222"/>
        <end position="241"/>
    </location>
</feature>
<feature type="region of interest" description="Disordered" evidence="5">
    <location>
        <begin position="521"/>
        <end position="541"/>
    </location>
</feature>
<dbReference type="EMBL" id="MFKF01000343">
    <property type="protein sequence ID" value="OGG46096.1"/>
    <property type="molecule type" value="Genomic_DNA"/>
</dbReference>
<dbReference type="InterPro" id="IPR013783">
    <property type="entry name" value="Ig-like_fold"/>
</dbReference>
<evidence type="ECO:0008006" key="11">
    <source>
        <dbReference type="Google" id="ProtNLM"/>
    </source>
</evidence>
<dbReference type="InterPro" id="IPR031549">
    <property type="entry name" value="ASH"/>
</dbReference>
<dbReference type="Proteomes" id="UP000178606">
    <property type="component" value="Unassembled WGS sequence"/>
</dbReference>
<dbReference type="GO" id="GO:0000272">
    <property type="term" value="P:polysaccharide catabolic process"/>
    <property type="evidence" value="ECO:0007669"/>
    <property type="project" value="UniProtKB-KW"/>
</dbReference>
<evidence type="ECO:0000259" key="7">
    <source>
        <dbReference type="Pfam" id="PF13860"/>
    </source>
</evidence>
<sequence>MAQPTSGHKVYIDDIQAVSLSSTPAPAPAPAPVASVSASSLSFGSLNVGSSGTQTVTVSNTGDATLNVTGITVSGTDASQFVASPTTATVAAGGSQTITVTFAPTSAGTKTASLSIAHNATGSPAGVGLTGDGTTTSPPPPAPTGGVSVTAVTSSTVSIAWGQVSNATGVRVYLAAEPAAVAGGALPDQTLVATLPGNAISYQFTKLAAAADVFLRVEADTPSGTVSSNAHARTKGGPRAALDTPLREAHGYAPNVLMIVLENKATLYDGTSLTGNQGPTWQSGPWTVTRRDGTSIPVSRVHRHSIPVGQPNYQIGYGLPYDENVVDVDHRIYLVLNGAVGSREVLRITGPLGLDFTLPFSDRYLETPVVQLNQVGYNPKATRRWAYVSGWMGDGGALSLANFPATAEALSEPADANLPRTATVSGLAITLRSTSDSDAGTEVRQVDLSSVPPAEGARYRVRIPGVGVSWATDVSNAAVSKAFSTITRGLFYNRWGGDLQPAYTEGTWSRPADHPTVYTAENTNPGADAPFPETTPKTGERPLVGGYHDAGDFDQRPMHSVVAQMLMRAFELTPGAFTDGQLNIPQSGNGIPDLLDEALWGVSGWEQLQEGDGGVRSGVDSYRHPWGYYHTHQDPLPYWTFSRDANHTARVAGLFAQAARLVAPYDAARSSALRTRAVNAYTYAAANGASNSNRLYASGELFRLTGDATYKAAFEAAWAAMGPYGAFSNFATTQYWMGDFFNNDRAMPDFILGYLGRAGADAGILSTSQQWLTNYANEAVNSVLNSSHAHRNPRSTGPDWGNGVTMGKFMDTVYARLQMGGLSPAVAQDYLDALSLAADYALGGNPDGLVYFTGLGSRRVEEPLHLDALSFIKEGKGPIPGIPVYGPVNDLSAVSYYNPGKAAFYPSFLQHPLMRRYGDIRTFVITNEFTVWESQAPHAEHFAVLMGLGATGGAAKPAVATPPPIPLPQRERGGEQELGLTFGLDQNTPNPFNPSTTIRYRLAEASEVRLVVYNILGQRVRVLVDAAKGPGVHSVQWDGRDASGRQVATGLYIYRIEAGASAQVRKMLFAK</sequence>
<protein>
    <recommendedName>
        <fullName evidence="11">FlgD Ig-like domain-containing protein</fullName>
    </recommendedName>
</protein>
<name>A0A1F6CAB4_HANXR</name>
<dbReference type="Gene3D" id="2.60.40.10">
    <property type="entry name" value="Immunoglobulins"/>
    <property type="match status" value="3"/>
</dbReference>
<feature type="domain" description="Glycoside hydrolase family 9" evidence="6">
    <location>
        <begin position="493"/>
        <end position="931"/>
    </location>
</feature>
<dbReference type="Pfam" id="PF00759">
    <property type="entry name" value="Glyco_hydro_9"/>
    <property type="match status" value="1"/>
</dbReference>
<dbReference type="Gene3D" id="1.50.10.10">
    <property type="match status" value="1"/>
</dbReference>
<evidence type="ECO:0000256" key="1">
    <source>
        <dbReference type="ARBA" id="ARBA00004496"/>
    </source>
</evidence>
<gene>
    <name evidence="9" type="ORF">A3F84_09940</name>
</gene>
<feature type="domain" description="Abnormal spindle-like microcephaly-associated protein ASH" evidence="8">
    <location>
        <begin position="39"/>
        <end position="124"/>
    </location>
</feature>
<reference evidence="9 10" key="1">
    <citation type="journal article" date="2016" name="Nat. Commun.">
        <title>Thousands of microbial genomes shed light on interconnected biogeochemical processes in an aquifer system.</title>
        <authorList>
            <person name="Anantharaman K."/>
            <person name="Brown C.T."/>
            <person name="Hug L.A."/>
            <person name="Sharon I."/>
            <person name="Castelle C.J."/>
            <person name="Probst A.J."/>
            <person name="Thomas B.C."/>
            <person name="Singh A."/>
            <person name="Wilkins M.J."/>
            <person name="Karaoz U."/>
            <person name="Brodie E.L."/>
            <person name="Williams K.H."/>
            <person name="Hubbard S.S."/>
            <person name="Banfield J.F."/>
        </authorList>
    </citation>
    <scope>NUCLEOTIDE SEQUENCE [LARGE SCALE GENOMIC DNA]</scope>
    <source>
        <strain evidence="10">RIFCSPLOWO2_12_FULL_64_10</strain>
    </source>
</reference>
<dbReference type="GO" id="GO:0005737">
    <property type="term" value="C:cytoplasm"/>
    <property type="evidence" value="ECO:0007669"/>
    <property type="project" value="UniProtKB-SubCell"/>
</dbReference>
<evidence type="ECO:0000259" key="8">
    <source>
        <dbReference type="Pfam" id="PF15780"/>
    </source>
</evidence>
<dbReference type="NCBIfam" id="TIGR04183">
    <property type="entry name" value="Por_Secre_tail"/>
    <property type="match status" value="1"/>
</dbReference>
<evidence type="ECO:0000256" key="2">
    <source>
        <dbReference type="ARBA" id="ARBA00022490"/>
    </source>
</evidence>
<dbReference type="AlphaFoldDB" id="A0A1F6CAB4"/>
<dbReference type="InterPro" id="IPR036116">
    <property type="entry name" value="FN3_sf"/>
</dbReference>
<dbReference type="InterPro" id="IPR012341">
    <property type="entry name" value="6hp_glycosidase-like_sf"/>
</dbReference>
<evidence type="ECO:0000256" key="3">
    <source>
        <dbReference type="ARBA" id="ARBA00023277"/>
    </source>
</evidence>
<proteinExistence type="predicted"/>
<dbReference type="Gene3D" id="2.60.40.4070">
    <property type="match status" value="1"/>
</dbReference>
<dbReference type="GO" id="GO:0004553">
    <property type="term" value="F:hydrolase activity, hydrolyzing O-glycosyl compounds"/>
    <property type="evidence" value="ECO:0007669"/>
    <property type="project" value="InterPro"/>
</dbReference>
<organism evidence="9 10">
    <name type="scientific">Handelsmanbacteria sp. (strain RIFCSPLOWO2_12_FULL_64_10)</name>
    <dbReference type="NCBI Taxonomy" id="1817868"/>
    <lineage>
        <taxon>Bacteria</taxon>
        <taxon>Candidatus Handelsmaniibacteriota</taxon>
    </lineage>
</organism>
<evidence type="ECO:0000313" key="9">
    <source>
        <dbReference type="EMBL" id="OGG46096.1"/>
    </source>
</evidence>
<evidence type="ECO:0000313" key="10">
    <source>
        <dbReference type="Proteomes" id="UP000178606"/>
    </source>
</evidence>
<dbReference type="SUPFAM" id="SSF48208">
    <property type="entry name" value="Six-hairpin glycosidases"/>
    <property type="match status" value="1"/>
</dbReference>
<dbReference type="InterPro" id="IPR001701">
    <property type="entry name" value="Glyco_hydro_9"/>
</dbReference>
<feature type="domain" description="FlgD/Vpr Ig-like" evidence="7">
    <location>
        <begin position="997"/>
        <end position="1058"/>
    </location>
</feature>
<dbReference type="InterPro" id="IPR026444">
    <property type="entry name" value="Secre_tail"/>
</dbReference>
<evidence type="ECO:0000256" key="5">
    <source>
        <dbReference type="SAM" id="MobiDB-lite"/>
    </source>
</evidence>
<comment type="caution">
    <text evidence="9">The sequence shown here is derived from an EMBL/GenBank/DDBJ whole genome shotgun (WGS) entry which is preliminary data.</text>
</comment>
<keyword evidence="4" id="KW-0624">Polysaccharide degradation</keyword>
<feature type="compositionally biased region" description="Polar residues" evidence="5">
    <location>
        <begin position="222"/>
        <end position="231"/>
    </location>
</feature>
<keyword evidence="2" id="KW-0963">Cytoplasm</keyword>
<dbReference type="InterPro" id="IPR008928">
    <property type="entry name" value="6-hairpin_glycosidase_sf"/>
</dbReference>
<evidence type="ECO:0000256" key="4">
    <source>
        <dbReference type="ARBA" id="ARBA00023326"/>
    </source>
</evidence>
<dbReference type="NCBIfam" id="NF012200">
    <property type="entry name" value="choice_anch_D"/>
    <property type="match status" value="1"/>
</dbReference>